<dbReference type="EMBL" id="BMKB01000003">
    <property type="protein sequence ID" value="GGA50438.1"/>
    <property type="molecule type" value="Genomic_DNA"/>
</dbReference>
<dbReference type="GO" id="GO:0030145">
    <property type="term" value="F:manganese ion binding"/>
    <property type="evidence" value="ECO:0007669"/>
    <property type="project" value="UniProtKB-UniRule"/>
</dbReference>
<dbReference type="OrthoDB" id="9809354at2"/>
<gene>
    <name evidence="8 10" type="primary">pepA</name>
    <name evidence="10" type="ORF">GCM10011499_20470</name>
</gene>
<feature type="binding site" evidence="8">
    <location>
        <position position="348"/>
    </location>
    <ligand>
        <name>Mn(2+)</name>
        <dbReference type="ChEBI" id="CHEBI:29035"/>
        <label>2</label>
    </ligand>
</feature>
<keyword evidence="4 8" id="KW-0031">Aminopeptidase</keyword>
<comment type="subcellular location">
    <subcellularLocation>
        <location evidence="8">Cytoplasm</location>
    </subcellularLocation>
</comment>
<dbReference type="Pfam" id="PF00883">
    <property type="entry name" value="Peptidase_M17"/>
    <property type="match status" value="1"/>
</dbReference>
<evidence type="ECO:0000256" key="7">
    <source>
        <dbReference type="ARBA" id="ARBA00023211"/>
    </source>
</evidence>
<comment type="function">
    <text evidence="8">Presumably involved in the processing and regular turnover of intracellular proteins. Catalyzes the removal of unsubstituted N-terminal amino acids from various peptides.</text>
</comment>
<keyword evidence="7 8" id="KW-0464">Manganese</keyword>
<feature type="binding site" evidence="8">
    <location>
        <position position="269"/>
    </location>
    <ligand>
        <name>Mn(2+)</name>
        <dbReference type="ChEBI" id="CHEBI:29035"/>
        <label>1</label>
    </ligand>
</feature>
<evidence type="ECO:0000256" key="6">
    <source>
        <dbReference type="ARBA" id="ARBA00022801"/>
    </source>
</evidence>
<keyword evidence="8" id="KW-0479">Metal-binding</keyword>
<comment type="similarity">
    <text evidence="3 8">Belongs to the peptidase M17 family.</text>
</comment>
<keyword evidence="5 8" id="KW-0645">Protease</keyword>
<keyword evidence="11" id="KW-1185">Reference proteome</keyword>
<dbReference type="EC" id="3.4.11.10" evidence="8"/>
<evidence type="ECO:0000313" key="11">
    <source>
        <dbReference type="Proteomes" id="UP000596977"/>
    </source>
</evidence>
<dbReference type="InterPro" id="IPR043472">
    <property type="entry name" value="Macro_dom-like"/>
</dbReference>
<feature type="domain" description="Cytosol aminopeptidase" evidence="9">
    <location>
        <begin position="344"/>
        <end position="351"/>
    </location>
</feature>
<accession>A0A916RC88</accession>
<evidence type="ECO:0000256" key="2">
    <source>
        <dbReference type="ARBA" id="ARBA00000967"/>
    </source>
</evidence>
<dbReference type="CDD" id="cd00433">
    <property type="entry name" value="Peptidase_M17"/>
    <property type="match status" value="1"/>
</dbReference>
<dbReference type="NCBIfam" id="NF002077">
    <property type="entry name" value="PRK00913.2-4"/>
    <property type="match status" value="1"/>
</dbReference>
<evidence type="ECO:0000256" key="5">
    <source>
        <dbReference type="ARBA" id="ARBA00022670"/>
    </source>
</evidence>
<dbReference type="SUPFAM" id="SSF53187">
    <property type="entry name" value="Zn-dependent exopeptidases"/>
    <property type="match status" value="1"/>
</dbReference>
<dbReference type="GO" id="GO:0005737">
    <property type="term" value="C:cytoplasm"/>
    <property type="evidence" value="ECO:0007669"/>
    <property type="project" value="UniProtKB-SubCell"/>
</dbReference>
<dbReference type="Gene3D" id="3.40.630.10">
    <property type="entry name" value="Zn peptidases"/>
    <property type="match status" value="1"/>
</dbReference>
<feature type="binding site" evidence="8">
    <location>
        <position position="346"/>
    </location>
    <ligand>
        <name>Mn(2+)</name>
        <dbReference type="ChEBI" id="CHEBI:29035"/>
        <label>1</label>
    </ligand>
</feature>
<evidence type="ECO:0000259" key="9">
    <source>
        <dbReference type="PROSITE" id="PS00631"/>
    </source>
</evidence>
<comment type="cofactor">
    <cofactor evidence="8">
        <name>Mn(2+)</name>
        <dbReference type="ChEBI" id="CHEBI:29035"/>
    </cofactor>
    <text evidence="8">Binds 2 manganese ions per subunit.</text>
</comment>
<evidence type="ECO:0000256" key="4">
    <source>
        <dbReference type="ARBA" id="ARBA00022438"/>
    </source>
</evidence>
<dbReference type="HAMAP" id="MF_00181">
    <property type="entry name" value="Cytosol_peptidase_M17"/>
    <property type="match status" value="1"/>
</dbReference>
<comment type="catalytic activity">
    <reaction evidence="2 8">
        <text>Release of an N-terminal amino acid, preferentially leucine, but not glutamic or aspartic acids.</text>
        <dbReference type="EC" id="3.4.11.10"/>
    </reaction>
</comment>
<dbReference type="Pfam" id="PF02789">
    <property type="entry name" value="Peptidase_M17_N"/>
    <property type="match status" value="1"/>
</dbReference>
<dbReference type="InterPro" id="IPR011356">
    <property type="entry name" value="Leucine_aapep/pepB"/>
</dbReference>
<dbReference type="InterPro" id="IPR023042">
    <property type="entry name" value="Peptidase_M17_leu_NH2_pept"/>
</dbReference>
<dbReference type="PANTHER" id="PTHR11963:SF23">
    <property type="entry name" value="CYTOSOL AMINOPEPTIDASE"/>
    <property type="match status" value="1"/>
</dbReference>
<comment type="caution">
    <text evidence="10">The sequence shown here is derived from an EMBL/GenBank/DDBJ whole genome shotgun (WGS) entry which is preliminary data.</text>
</comment>
<dbReference type="EC" id="3.4.11.1" evidence="8"/>
<dbReference type="InterPro" id="IPR000819">
    <property type="entry name" value="Peptidase_M17_C"/>
</dbReference>
<feature type="active site" evidence="8">
    <location>
        <position position="350"/>
    </location>
</feature>
<dbReference type="PANTHER" id="PTHR11963">
    <property type="entry name" value="LEUCINE AMINOPEPTIDASE-RELATED"/>
    <property type="match status" value="1"/>
</dbReference>
<feature type="binding site" evidence="8">
    <location>
        <position position="269"/>
    </location>
    <ligand>
        <name>Mn(2+)</name>
        <dbReference type="ChEBI" id="CHEBI:29035"/>
        <label>2</label>
    </ligand>
</feature>
<dbReference type="PRINTS" id="PR00481">
    <property type="entry name" value="LAMNOPPTDASE"/>
</dbReference>
<protein>
    <recommendedName>
        <fullName evidence="8">Probable cytosol aminopeptidase</fullName>
        <ecNumber evidence="8">3.4.11.1</ecNumber>
    </recommendedName>
    <alternativeName>
        <fullName evidence="8">Leucine aminopeptidase</fullName>
        <shortName evidence="8">LAP</shortName>
        <ecNumber evidence="8">3.4.11.10</ecNumber>
    </alternativeName>
    <alternativeName>
        <fullName evidence="8">Leucyl aminopeptidase</fullName>
    </alternativeName>
</protein>
<dbReference type="SUPFAM" id="SSF52949">
    <property type="entry name" value="Macro domain-like"/>
    <property type="match status" value="1"/>
</dbReference>
<evidence type="ECO:0000313" key="10">
    <source>
        <dbReference type="EMBL" id="GGA50438.1"/>
    </source>
</evidence>
<evidence type="ECO:0000256" key="8">
    <source>
        <dbReference type="HAMAP-Rule" id="MF_00181"/>
    </source>
</evidence>
<dbReference type="AlphaFoldDB" id="A0A916RC88"/>
<dbReference type="RefSeq" id="WP_127074371.1">
    <property type="nucleotide sequence ID" value="NZ_BMKB01000003.1"/>
</dbReference>
<sequence>MPQNLTIEVSDSLPQETGTIVIYVEQDGLPDGSAKTIWEKTGRDFARISRSTGFTGKAGHMIDIVAPEGLDCDRLVVLGRGKETGVDLTVWSDRGGSLMAKLEGLNAAKIEVVLDEPGLDAARIAELAAGLRLRHYKFDKYRTNGADKNGDKPMAVSITLHVPDINGIETALGERNAVVEGTILARNLVNEPPNTLGPVEFAGVASRLSDFGISVEVLTPAEMAEHGMGALLAVGQGSERPARLVIMQWQGGKKGDAPLAFVGKGVIFDTGGISIKPSASMEDMKGDMGGAAAVTGLMKALAMRKAKVNAVGVIGLVENMPDGKAYRPGDIVTSMSGKTIEIINTDAEGRLVLADALWYTQDRFKPKAMIDLATLTGAILVALAHDHAGLFSNTDALADQLLAAGQASGEKLWRLPMASAYEKLIESRFADIKNSGGRNAGSSIAAHFLAHFVNDVPWAHLDIAGAAFGGPASETNTSWASGFGVAVLDRFVRDNYEG</sequence>
<dbReference type="GO" id="GO:0070006">
    <property type="term" value="F:metalloaminopeptidase activity"/>
    <property type="evidence" value="ECO:0007669"/>
    <property type="project" value="InterPro"/>
</dbReference>
<evidence type="ECO:0000256" key="3">
    <source>
        <dbReference type="ARBA" id="ARBA00009528"/>
    </source>
</evidence>
<dbReference type="NCBIfam" id="NF002075">
    <property type="entry name" value="PRK00913.2-2"/>
    <property type="match status" value="1"/>
</dbReference>
<feature type="binding site" evidence="8">
    <location>
        <position position="348"/>
    </location>
    <ligand>
        <name>Mn(2+)</name>
        <dbReference type="ChEBI" id="CHEBI:29035"/>
        <label>1</label>
    </ligand>
</feature>
<dbReference type="InterPro" id="IPR008283">
    <property type="entry name" value="Peptidase_M17_N"/>
</dbReference>
<dbReference type="Gene3D" id="3.40.220.10">
    <property type="entry name" value="Leucine Aminopeptidase, subunit E, domain 1"/>
    <property type="match status" value="1"/>
</dbReference>
<comment type="catalytic activity">
    <reaction evidence="1 8">
        <text>Release of an N-terminal amino acid, Xaa-|-Yaa-, in which Xaa is preferably Leu, but may be other amino acids including Pro although not Arg or Lys, and Yaa may be Pro. Amino acid amides and methyl esters are also readily hydrolyzed, but rates on arylamides are exceedingly low.</text>
        <dbReference type="EC" id="3.4.11.1"/>
    </reaction>
</comment>
<feature type="active site" evidence="8">
    <location>
        <position position="276"/>
    </location>
</feature>
<dbReference type="Proteomes" id="UP000596977">
    <property type="component" value="Unassembled WGS sequence"/>
</dbReference>
<organism evidence="10 11">
    <name type="scientific">Pelagibacterium lentulum</name>
    <dbReference type="NCBI Taxonomy" id="2029865"/>
    <lineage>
        <taxon>Bacteria</taxon>
        <taxon>Pseudomonadati</taxon>
        <taxon>Pseudomonadota</taxon>
        <taxon>Alphaproteobacteria</taxon>
        <taxon>Hyphomicrobiales</taxon>
        <taxon>Devosiaceae</taxon>
        <taxon>Pelagibacterium</taxon>
    </lineage>
</organism>
<dbReference type="PROSITE" id="PS00631">
    <property type="entry name" value="CYTOSOL_AP"/>
    <property type="match status" value="1"/>
</dbReference>
<feature type="binding site" evidence="8">
    <location>
        <position position="287"/>
    </location>
    <ligand>
        <name>Mn(2+)</name>
        <dbReference type="ChEBI" id="CHEBI:29035"/>
        <label>2</label>
    </ligand>
</feature>
<evidence type="ECO:0000256" key="1">
    <source>
        <dbReference type="ARBA" id="ARBA00000135"/>
    </source>
</evidence>
<dbReference type="NCBIfam" id="NF002074">
    <property type="entry name" value="PRK00913.1-4"/>
    <property type="match status" value="1"/>
</dbReference>
<reference evidence="10 11" key="1">
    <citation type="journal article" date="2014" name="Int. J. Syst. Evol. Microbiol.">
        <title>Complete genome sequence of Corynebacterium casei LMG S-19264T (=DSM 44701T), isolated from a smear-ripened cheese.</title>
        <authorList>
            <consortium name="US DOE Joint Genome Institute (JGI-PGF)"/>
            <person name="Walter F."/>
            <person name="Albersmeier A."/>
            <person name="Kalinowski J."/>
            <person name="Ruckert C."/>
        </authorList>
    </citation>
    <scope>NUCLEOTIDE SEQUENCE [LARGE SCALE GENOMIC DNA]</scope>
    <source>
        <strain evidence="10 11">CGMCC 1.15896</strain>
    </source>
</reference>
<keyword evidence="8" id="KW-0963">Cytoplasm</keyword>
<proteinExistence type="inferred from homology"/>
<dbReference type="GO" id="GO:0006508">
    <property type="term" value="P:proteolysis"/>
    <property type="evidence" value="ECO:0007669"/>
    <property type="project" value="UniProtKB-KW"/>
</dbReference>
<feature type="binding site" evidence="8">
    <location>
        <position position="264"/>
    </location>
    <ligand>
        <name>Mn(2+)</name>
        <dbReference type="ChEBI" id="CHEBI:29035"/>
        <label>2</label>
    </ligand>
</feature>
<name>A0A916RC88_9HYPH</name>
<keyword evidence="6 8" id="KW-0378">Hydrolase</keyword>